<organism evidence="2 3">
    <name type="scientific">Pelobates cultripes</name>
    <name type="common">Western spadefoot toad</name>
    <dbReference type="NCBI Taxonomy" id="61616"/>
    <lineage>
        <taxon>Eukaryota</taxon>
        <taxon>Metazoa</taxon>
        <taxon>Chordata</taxon>
        <taxon>Craniata</taxon>
        <taxon>Vertebrata</taxon>
        <taxon>Euteleostomi</taxon>
        <taxon>Amphibia</taxon>
        <taxon>Batrachia</taxon>
        <taxon>Anura</taxon>
        <taxon>Pelobatoidea</taxon>
        <taxon>Pelobatidae</taxon>
        <taxon>Pelobates</taxon>
    </lineage>
</organism>
<dbReference type="AlphaFoldDB" id="A0AAD1RQK2"/>
<evidence type="ECO:0008006" key="4">
    <source>
        <dbReference type="Google" id="ProtNLM"/>
    </source>
</evidence>
<feature type="non-terminal residue" evidence="2">
    <location>
        <position position="109"/>
    </location>
</feature>
<feature type="chain" id="PRO_5042286823" description="MHC class I antigen" evidence="1">
    <location>
        <begin position="22"/>
        <end position="109"/>
    </location>
</feature>
<sequence length="109" mass="12050">TLGWYCWTPCLLFFQAGGSIGVNPQCHPYTQGSIYNSEDPRAHNPAEWINGLKERETETPRIHTLAASDNARTELEIGNAWREVMCLINCGIDLQLSEGTATQGSQLNA</sequence>
<keyword evidence="1" id="KW-0732">Signal</keyword>
<dbReference type="Proteomes" id="UP001295444">
    <property type="component" value="Chromosome 03"/>
</dbReference>
<accession>A0AAD1RQK2</accession>
<proteinExistence type="predicted"/>
<reference evidence="2" key="1">
    <citation type="submission" date="2022-03" db="EMBL/GenBank/DDBJ databases">
        <authorList>
            <person name="Alioto T."/>
            <person name="Alioto T."/>
            <person name="Gomez Garrido J."/>
        </authorList>
    </citation>
    <scope>NUCLEOTIDE SEQUENCE</scope>
</reference>
<feature type="signal peptide" evidence="1">
    <location>
        <begin position="1"/>
        <end position="21"/>
    </location>
</feature>
<name>A0AAD1RQK2_PELCU</name>
<protein>
    <recommendedName>
        <fullName evidence="4">MHC class I antigen</fullName>
    </recommendedName>
</protein>
<evidence type="ECO:0000256" key="1">
    <source>
        <dbReference type="SAM" id="SignalP"/>
    </source>
</evidence>
<feature type="non-terminal residue" evidence="2">
    <location>
        <position position="1"/>
    </location>
</feature>
<evidence type="ECO:0000313" key="2">
    <source>
        <dbReference type="EMBL" id="CAH2275929.1"/>
    </source>
</evidence>
<dbReference type="EMBL" id="OW240914">
    <property type="protein sequence ID" value="CAH2275929.1"/>
    <property type="molecule type" value="Genomic_DNA"/>
</dbReference>
<keyword evidence="3" id="KW-1185">Reference proteome</keyword>
<evidence type="ECO:0000313" key="3">
    <source>
        <dbReference type="Proteomes" id="UP001295444"/>
    </source>
</evidence>
<gene>
    <name evidence="2" type="ORF">PECUL_23A058656</name>
</gene>